<organism evidence="1 2">
    <name type="scientific">Trichostrongylus colubriformis</name>
    <name type="common">Black scour worm</name>
    <dbReference type="NCBI Taxonomy" id="6319"/>
    <lineage>
        <taxon>Eukaryota</taxon>
        <taxon>Metazoa</taxon>
        <taxon>Ecdysozoa</taxon>
        <taxon>Nematoda</taxon>
        <taxon>Chromadorea</taxon>
        <taxon>Rhabditida</taxon>
        <taxon>Rhabditina</taxon>
        <taxon>Rhabditomorpha</taxon>
        <taxon>Strongyloidea</taxon>
        <taxon>Trichostrongylidae</taxon>
        <taxon>Trichostrongylus</taxon>
    </lineage>
</organism>
<dbReference type="Proteomes" id="UP001331761">
    <property type="component" value="Unassembled WGS sequence"/>
</dbReference>
<sequence length="104" mass="11946">MDLRTSSERMHGVLASFMDVGRQICANTETAHRLIHKKIRARSPAHTESEARLAYYDTTIALKKMISDYGEPQDCGIVCESMQNAKGWQLHFMKQSLRLQLKYT</sequence>
<reference evidence="1 2" key="1">
    <citation type="submission" date="2019-10" db="EMBL/GenBank/DDBJ databases">
        <title>Assembly and Annotation for the nematode Trichostrongylus colubriformis.</title>
        <authorList>
            <person name="Martin J."/>
        </authorList>
    </citation>
    <scope>NUCLEOTIDE SEQUENCE [LARGE SCALE GENOMIC DNA]</scope>
    <source>
        <strain evidence="1">G859</strain>
        <tissue evidence="1">Whole worm</tissue>
    </source>
</reference>
<dbReference type="AlphaFoldDB" id="A0AAN8IJU1"/>
<gene>
    <name evidence="1" type="ORF">GCK32_015629</name>
</gene>
<dbReference type="EMBL" id="WIXE01012131">
    <property type="protein sequence ID" value="KAK5976186.1"/>
    <property type="molecule type" value="Genomic_DNA"/>
</dbReference>
<evidence type="ECO:0000313" key="2">
    <source>
        <dbReference type="Proteomes" id="UP001331761"/>
    </source>
</evidence>
<protein>
    <submittedName>
        <fullName evidence="1">Uncharacterized protein</fullName>
    </submittedName>
</protein>
<name>A0AAN8IJU1_TRICO</name>
<keyword evidence="2" id="KW-1185">Reference proteome</keyword>
<evidence type="ECO:0000313" key="1">
    <source>
        <dbReference type="EMBL" id="KAK5976186.1"/>
    </source>
</evidence>
<accession>A0AAN8IJU1</accession>
<comment type="caution">
    <text evidence="1">The sequence shown here is derived from an EMBL/GenBank/DDBJ whole genome shotgun (WGS) entry which is preliminary data.</text>
</comment>
<proteinExistence type="predicted"/>